<evidence type="ECO:0000256" key="2">
    <source>
        <dbReference type="SAM" id="Phobius"/>
    </source>
</evidence>
<feature type="compositionally biased region" description="Basic and acidic residues" evidence="1">
    <location>
        <begin position="60"/>
        <end position="70"/>
    </location>
</feature>
<dbReference type="OrthoDB" id="533171at2759"/>
<accession>A0A250XKQ3</accession>
<keyword evidence="2" id="KW-0812">Transmembrane</keyword>
<evidence type="ECO:0000313" key="4">
    <source>
        <dbReference type="Proteomes" id="UP000232323"/>
    </source>
</evidence>
<sequence>MLSSSRLRIKTFGSQQVRTQICTSTPLKSEIIATISRLYRCKAGPEGGLKETEQASSTDEETRKLSDLRRQQQQKQVQPNVAGPGGLIQGAVEQAQLITWPKPEKAFLDTFLVLGIVIGTGAMLLAVNVLLASGSEWWYHRG</sequence>
<gene>
    <name evidence="3" type="ORF">CEUSTIGMA_g11061.t1</name>
</gene>
<dbReference type="Proteomes" id="UP000232323">
    <property type="component" value="Unassembled WGS sequence"/>
</dbReference>
<name>A0A250XKQ3_9CHLO</name>
<proteinExistence type="predicted"/>
<protein>
    <submittedName>
        <fullName evidence="3">Uncharacterized protein</fullName>
    </submittedName>
</protein>
<dbReference type="EMBL" id="BEGY01000103">
    <property type="protein sequence ID" value="GAX83637.1"/>
    <property type="molecule type" value="Genomic_DNA"/>
</dbReference>
<dbReference type="InterPro" id="IPR055330">
    <property type="entry name" value="SECE1-like"/>
</dbReference>
<organism evidence="3 4">
    <name type="scientific">Chlamydomonas eustigma</name>
    <dbReference type="NCBI Taxonomy" id="1157962"/>
    <lineage>
        <taxon>Eukaryota</taxon>
        <taxon>Viridiplantae</taxon>
        <taxon>Chlorophyta</taxon>
        <taxon>core chlorophytes</taxon>
        <taxon>Chlorophyceae</taxon>
        <taxon>CS clade</taxon>
        <taxon>Chlamydomonadales</taxon>
        <taxon>Chlamydomonadaceae</taxon>
        <taxon>Chlamydomonas</taxon>
    </lineage>
</organism>
<evidence type="ECO:0000256" key="1">
    <source>
        <dbReference type="SAM" id="MobiDB-lite"/>
    </source>
</evidence>
<dbReference type="PANTHER" id="PTHR37240:SF1">
    <property type="entry name" value="PREPROTEIN TRANSLOCASE SUBUNIT SECE1"/>
    <property type="match status" value="1"/>
</dbReference>
<keyword evidence="2" id="KW-0472">Membrane</keyword>
<feature type="region of interest" description="Disordered" evidence="1">
    <location>
        <begin position="44"/>
        <end position="84"/>
    </location>
</feature>
<dbReference type="AlphaFoldDB" id="A0A250XKQ3"/>
<dbReference type="GO" id="GO:0009535">
    <property type="term" value="C:chloroplast thylakoid membrane"/>
    <property type="evidence" value="ECO:0007669"/>
    <property type="project" value="TreeGrafter"/>
</dbReference>
<feature type="transmembrane region" description="Helical" evidence="2">
    <location>
        <begin position="111"/>
        <end position="132"/>
    </location>
</feature>
<keyword evidence="4" id="KW-1185">Reference proteome</keyword>
<dbReference type="PANTHER" id="PTHR37240">
    <property type="entry name" value="PREPROTEIN TRANSLOCASE SUBUNIT SECE1"/>
    <property type="match status" value="1"/>
</dbReference>
<evidence type="ECO:0000313" key="3">
    <source>
        <dbReference type="EMBL" id="GAX83637.1"/>
    </source>
</evidence>
<dbReference type="STRING" id="1157962.A0A250XKQ3"/>
<comment type="caution">
    <text evidence="3">The sequence shown here is derived from an EMBL/GenBank/DDBJ whole genome shotgun (WGS) entry which is preliminary data.</text>
</comment>
<reference evidence="3 4" key="1">
    <citation type="submission" date="2017-08" db="EMBL/GenBank/DDBJ databases">
        <title>Acidophilic green algal genome provides insights into adaptation to an acidic environment.</title>
        <authorList>
            <person name="Hirooka S."/>
            <person name="Hirose Y."/>
            <person name="Kanesaki Y."/>
            <person name="Higuchi S."/>
            <person name="Fujiwara T."/>
            <person name="Onuma R."/>
            <person name="Era A."/>
            <person name="Ohbayashi R."/>
            <person name="Uzuka A."/>
            <person name="Nozaki H."/>
            <person name="Yoshikawa H."/>
            <person name="Miyagishima S.Y."/>
        </authorList>
    </citation>
    <scope>NUCLEOTIDE SEQUENCE [LARGE SCALE GENOMIC DNA]</scope>
    <source>
        <strain evidence="3 4">NIES-2499</strain>
    </source>
</reference>
<keyword evidence="2" id="KW-1133">Transmembrane helix</keyword>